<evidence type="ECO:0000313" key="2">
    <source>
        <dbReference type="Proteomes" id="UP001604277"/>
    </source>
</evidence>
<protein>
    <submittedName>
        <fullName evidence="1">Uncharacterized protein</fullName>
    </submittedName>
</protein>
<dbReference type="InterPro" id="IPR006502">
    <property type="entry name" value="PDDEXK-like"/>
</dbReference>
<accession>A0ABD1SLB4</accession>
<sequence>MDVDLRSEFEIARSTSSYKGILQSLPNIFVGNPDRLLQIVSIVSEPPGRALRRKACTSRLGCCAIYGAALFKSSFWRLHMAWVGEEIDSILAIHAKMESRLEML</sequence>
<proteinExistence type="predicted"/>
<evidence type="ECO:0000313" key="1">
    <source>
        <dbReference type="EMBL" id="KAL2501420.1"/>
    </source>
</evidence>
<reference evidence="2" key="1">
    <citation type="submission" date="2024-07" db="EMBL/GenBank/DDBJ databases">
        <title>Two chromosome-level genome assemblies of Korean endemic species Abeliophyllum distichum and Forsythia ovata (Oleaceae).</title>
        <authorList>
            <person name="Jang H."/>
        </authorList>
    </citation>
    <scope>NUCLEOTIDE SEQUENCE [LARGE SCALE GENOMIC DNA]</scope>
</reference>
<dbReference type="PANTHER" id="PTHR31579:SF1">
    <property type="entry name" value="OS03G0796600 PROTEIN"/>
    <property type="match status" value="1"/>
</dbReference>
<dbReference type="Pfam" id="PF04720">
    <property type="entry name" value="PDDEXK_6"/>
    <property type="match status" value="1"/>
</dbReference>
<dbReference type="AlphaFoldDB" id="A0ABD1SLB4"/>
<dbReference type="PANTHER" id="PTHR31579">
    <property type="entry name" value="OS03G0796600 PROTEIN"/>
    <property type="match status" value="1"/>
</dbReference>
<gene>
    <name evidence="1" type="ORF">Fot_35268</name>
</gene>
<keyword evidence="2" id="KW-1185">Reference proteome</keyword>
<comment type="caution">
    <text evidence="1">The sequence shown here is derived from an EMBL/GenBank/DDBJ whole genome shotgun (WGS) entry which is preliminary data.</text>
</comment>
<name>A0ABD1SLB4_9LAMI</name>
<dbReference type="Proteomes" id="UP001604277">
    <property type="component" value="Unassembled WGS sequence"/>
</dbReference>
<dbReference type="EMBL" id="JBFOLJ010000010">
    <property type="protein sequence ID" value="KAL2501420.1"/>
    <property type="molecule type" value="Genomic_DNA"/>
</dbReference>
<organism evidence="1 2">
    <name type="scientific">Forsythia ovata</name>
    <dbReference type="NCBI Taxonomy" id="205694"/>
    <lineage>
        <taxon>Eukaryota</taxon>
        <taxon>Viridiplantae</taxon>
        <taxon>Streptophyta</taxon>
        <taxon>Embryophyta</taxon>
        <taxon>Tracheophyta</taxon>
        <taxon>Spermatophyta</taxon>
        <taxon>Magnoliopsida</taxon>
        <taxon>eudicotyledons</taxon>
        <taxon>Gunneridae</taxon>
        <taxon>Pentapetalae</taxon>
        <taxon>asterids</taxon>
        <taxon>lamiids</taxon>
        <taxon>Lamiales</taxon>
        <taxon>Oleaceae</taxon>
        <taxon>Forsythieae</taxon>
        <taxon>Forsythia</taxon>
    </lineage>
</organism>